<accession>A0A9X2X6A5</accession>
<name>A0A9X2X6A5_9HYPH</name>
<evidence type="ECO:0000256" key="4">
    <source>
        <dbReference type="HAMAP-Rule" id="MF_00783"/>
    </source>
</evidence>
<dbReference type="AlphaFoldDB" id="A0A9X2X6A5"/>
<evidence type="ECO:0000256" key="1">
    <source>
        <dbReference type="ARBA" id="ARBA00022491"/>
    </source>
</evidence>
<dbReference type="EMBL" id="JAODNV010000004">
    <property type="protein sequence ID" value="MCT8989259.1"/>
    <property type="molecule type" value="Genomic_DNA"/>
</dbReference>
<comment type="caution">
    <text evidence="5">The sequence shown here is derived from an EMBL/GenBank/DDBJ whole genome shotgun (WGS) entry which is preliminary data.</text>
</comment>
<keyword evidence="3 4" id="KW-0694">RNA-binding</keyword>
<keyword evidence="2 4" id="KW-1005">Bacterial flagellum biogenesis</keyword>
<proteinExistence type="inferred from homology"/>
<dbReference type="GO" id="GO:0048027">
    <property type="term" value="F:mRNA 5'-UTR binding"/>
    <property type="evidence" value="ECO:0007669"/>
    <property type="project" value="UniProtKB-UniRule"/>
</dbReference>
<dbReference type="RefSeq" id="WP_261513961.1">
    <property type="nucleotide sequence ID" value="NZ_JAODNV010000004.1"/>
</dbReference>
<evidence type="ECO:0000313" key="5">
    <source>
        <dbReference type="EMBL" id="MCT8989259.1"/>
    </source>
</evidence>
<sequence length="148" mass="16757">MTSTLKISLKANDKIYINGAVVRVDRKVSLEFLNDVQFLLQHHVLQAEDATTPLRQLYFAVQLMLIDPETADRSREEYRKMLARLLAILSDERLLAGLKHVDALVSEDQVYEALKVIRSLYPLEAELLQNAGTQEEIAEIALPRAVGQ</sequence>
<evidence type="ECO:0000256" key="3">
    <source>
        <dbReference type="ARBA" id="ARBA00022884"/>
    </source>
</evidence>
<keyword evidence="5" id="KW-0282">Flagellum</keyword>
<dbReference type="GO" id="GO:0006402">
    <property type="term" value="P:mRNA catabolic process"/>
    <property type="evidence" value="ECO:0007669"/>
    <property type="project" value="InterPro"/>
</dbReference>
<protein>
    <recommendedName>
        <fullName evidence="4">Probable flagellum biosynthesis repressor protein FlbT</fullName>
    </recommendedName>
</protein>
<comment type="similarity">
    <text evidence="4">Belongs to the FlbT family.</text>
</comment>
<dbReference type="HAMAP" id="MF_00783">
    <property type="entry name" value="FlbT"/>
    <property type="match status" value="1"/>
</dbReference>
<keyword evidence="6" id="KW-1185">Reference proteome</keyword>
<organism evidence="5 6">
    <name type="scientific">Chelativorans petroleitrophicus</name>
    <dbReference type="NCBI Taxonomy" id="2975484"/>
    <lineage>
        <taxon>Bacteria</taxon>
        <taxon>Pseudomonadati</taxon>
        <taxon>Pseudomonadota</taxon>
        <taxon>Alphaproteobacteria</taxon>
        <taxon>Hyphomicrobiales</taxon>
        <taxon>Phyllobacteriaceae</taxon>
        <taxon>Chelativorans</taxon>
    </lineage>
</organism>
<keyword evidence="1 4" id="KW-0678">Repressor</keyword>
<comment type="function">
    <text evidence="4">Has a post-transcriptional repressor function in flagellum biogenesis. Associates with the 5'-UTR of fljK mRNA and promotes its degradation.</text>
</comment>
<dbReference type="PIRSF" id="PIRSF009533">
    <property type="entry name" value="FlbT"/>
    <property type="match status" value="1"/>
</dbReference>
<dbReference type="Proteomes" id="UP001149009">
    <property type="component" value="Unassembled WGS sequence"/>
</dbReference>
<keyword evidence="5" id="KW-0966">Cell projection</keyword>
<gene>
    <name evidence="4 5" type="primary">flbT</name>
    <name evidence="5" type="ORF">NYR54_02945</name>
</gene>
<dbReference type="Pfam" id="PF07378">
    <property type="entry name" value="FlbT"/>
    <property type="match status" value="1"/>
</dbReference>
<evidence type="ECO:0000313" key="6">
    <source>
        <dbReference type="Proteomes" id="UP001149009"/>
    </source>
</evidence>
<evidence type="ECO:0000256" key="2">
    <source>
        <dbReference type="ARBA" id="ARBA00022795"/>
    </source>
</evidence>
<keyword evidence="5" id="KW-0969">Cilium</keyword>
<reference evidence="5" key="1">
    <citation type="submission" date="2022-08" db="EMBL/GenBank/DDBJ databases">
        <title>Chelativorans sichuanense sp. nov., a paraffin oil-degrading bacterium isolated from a mixture of oil-based drill cuttings and paddy soil.</title>
        <authorList>
            <person name="Yu J."/>
            <person name="Liu H."/>
            <person name="Chen Q."/>
        </authorList>
    </citation>
    <scope>NUCLEOTIDE SEQUENCE</scope>
    <source>
        <strain evidence="5">SCAU 2101</strain>
    </source>
</reference>
<dbReference type="GO" id="GO:0044781">
    <property type="term" value="P:bacterial-type flagellum organization"/>
    <property type="evidence" value="ECO:0007669"/>
    <property type="project" value="UniProtKB-KW"/>
</dbReference>
<dbReference type="NCBIfam" id="NF001995">
    <property type="entry name" value="PRK00794.1-1"/>
    <property type="match status" value="1"/>
</dbReference>
<dbReference type="InterPro" id="IPR009967">
    <property type="entry name" value="Flagellum_FlbT"/>
</dbReference>
<dbReference type="GO" id="GO:1902209">
    <property type="term" value="P:negative regulation of bacterial-type flagellum assembly"/>
    <property type="evidence" value="ECO:0007669"/>
    <property type="project" value="UniProtKB-UniRule"/>
</dbReference>